<accession>K2FE22</accession>
<proteinExistence type="predicted"/>
<reference evidence="1" key="1">
    <citation type="journal article" date="2012" name="Science">
        <title>Fermentation, hydrogen, and sulfur metabolism in multiple uncultivated bacterial phyla.</title>
        <authorList>
            <person name="Wrighton K.C."/>
            <person name="Thomas B.C."/>
            <person name="Sharon I."/>
            <person name="Miller C.S."/>
            <person name="Castelle C.J."/>
            <person name="VerBerkmoes N.C."/>
            <person name="Wilkins M.J."/>
            <person name="Hettich R.L."/>
            <person name="Lipton M.S."/>
            <person name="Williams K.H."/>
            <person name="Long P.E."/>
            <person name="Banfield J.F."/>
        </authorList>
    </citation>
    <scope>NUCLEOTIDE SEQUENCE [LARGE SCALE GENOMIC DNA]</scope>
</reference>
<protein>
    <submittedName>
        <fullName evidence="1">Uncharacterized protein</fullName>
    </submittedName>
</protein>
<name>K2FE22_9BACT</name>
<dbReference type="AlphaFoldDB" id="K2FE22"/>
<evidence type="ECO:0000313" key="1">
    <source>
        <dbReference type="EMBL" id="EKE29396.1"/>
    </source>
</evidence>
<comment type="caution">
    <text evidence="1">The sequence shown here is derived from an EMBL/GenBank/DDBJ whole genome shotgun (WGS) entry which is preliminary data.</text>
</comment>
<organism evidence="1">
    <name type="scientific">uncultured bacterium</name>
    <name type="common">gcode 4</name>
    <dbReference type="NCBI Taxonomy" id="1234023"/>
    <lineage>
        <taxon>Bacteria</taxon>
        <taxon>environmental samples</taxon>
    </lineage>
</organism>
<sequence>MDNNKFEELIDLHVPNYRRFQDALDPESDIIVDIALMLKKVYEAWILESVGKYINLELWMCVLKDKEIDQSKVKDMISTFKK</sequence>
<dbReference type="EMBL" id="AMFJ01000181">
    <property type="protein sequence ID" value="EKE29396.1"/>
    <property type="molecule type" value="Genomic_DNA"/>
</dbReference>
<gene>
    <name evidence="1" type="ORF">ACD_2C00181G0004</name>
</gene>